<dbReference type="PANTHER" id="PTHR31013">
    <property type="entry name" value="THAUMATIN FAMILY PROTEIN-RELATED"/>
    <property type="match status" value="1"/>
</dbReference>
<dbReference type="SMART" id="SM00205">
    <property type="entry name" value="THN"/>
    <property type="match status" value="1"/>
</dbReference>
<accession>A0A163K936</accession>
<dbReference type="OMA" id="ITIRNRC"/>
<keyword evidence="2" id="KW-0732">Signal</keyword>
<evidence type="ECO:0000256" key="2">
    <source>
        <dbReference type="SAM" id="SignalP"/>
    </source>
</evidence>
<dbReference type="InterPro" id="IPR037176">
    <property type="entry name" value="Osmotin/thaumatin-like_sf"/>
</dbReference>
<dbReference type="InterPro" id="IPR001938">
    <property type="entry name" value="Thaumatin"/>
</dbReference>
<dbReference type="PROSITE" id="PS51367">
    <property type="entry name" value="THAUMATIN_2"/>
    <property type="match status" value="1"/>
</dbReference>
<feature type="chain" id="PRO_5007843582" description="Thaumatin-like protein" evidence="2">
    <location>
        <begin position="19"/>
        <end position="227"/>
    </location>
</feature>
<feature type="disulfide bond" evidence="1">
    <location>
        <begin position="136"/>
        <end position="199"/>
    </location>
</feature>
<name>A0A163K936_ABSGL</name>
<evidence type="ECO:0000313" key="4">
    <source>
        <dbReference type="Proteomes" id="UP000078561"/>
    </source>
</evidence>
<keyword evidence="1" id="KW-1015">Disulfide bond</keyword>
<dbReference type="OrthoDB" id="430315at2759"/>
<keyword evidence="4" id="KW-1185">Reference proteome</keyword>
<organism evidence="3">
    <name type="scientific">Absidia glauca</name>
    <name type="common">Pin mould</name>
    <dbReference type="NCBI Taxonomy" id="4829"/>
    <lineage>
        <taxon>Eukaryota</taxon>
        <taxon>Fungi</taxon>
        <taxon>Fungi incertae sedis</taxon>
        <taxon>Mucoromycota</taxon>
        <taxon>Mucoromycotina</taxon>
        <taxon>Mucoromycetes</taxon>
        <taxon>Mucorales</taxon>
        <taxon>Cunninghamellaceae</taxon>
        <taxon>Absidia</taxon>
    </lineage>
</organism>
<gene>
    <name evidence="3" type="primary">ABSGL_14690.1 scaffold 14966</name>
</gene>
<dbReference type="Proteomes" id="UP000078561">
    <property type="component" value="Unassembled WGS sequence"/>
</dbReference>
<evidence type="ECO:0000313" key="3">
    <source>
        <dbReference type="EMBL" id="SAM09016.1"/>
    </source>
</evidence>
<sequence>MHFSTLFSLAAIAAGAMASSNSSSDGGMQIVVKNQCDYDLTVTKLTNGESSGTTAIVSQGSSKTYPLDEKWQGRFFGSKSTDKGKASDPRSLAEFTFRGSGGNDFYDLSFVDGFNLPIKISPMDGHGGASSGKYNCGSPTCSSLPSCPDDMKLTQDGEFIGCQSACSKYGSDEYCCTGDHSNPETCPPNSYSKAVKDDCSDAYSYAYDDSSSTYSCVAQGYNIVFCP</sequence>
<dbReference type="Pfam" id="PF00314">
    <property type="entry name" value="Thaumatin"/>
    <property type="match status" value="1"/>
</dbReference>
<dbReference type="AlphaFoldDB" id="A0A163K936"/>
<feature type="disulfide bond" evidence="1">
    <location>
        <begin position="166"/>
        <end position="175"/>
    </location>
</feature>
<feature type="disulfide bond" evidence="1">
    <location>
        <begin position="176"/>
        <end position="186"/>
    </location>
</feature>
<dbReference type="Gene3D" id="2.60.110.10">
    <property type="entry name" value="Thaumatin"/>
    <property type="match status" value="1"/>
</dbReference>
<feature type="signal peptide" evidence="2">
    <location>
        <begin position="1"/>
        <end position="18"/>
    </location>
</feature>
<dbReference type="EMBL" id="LT554985">
    <property type="protein sequence ID" value="SAM09016.1"/>
    <property type="molecule type" value="Genomic_DNA"/>
</dbReference>
<dbReference type="SUPFAM" id="SSF49870">
    <property type="entry name" value="Osmotin, thaumatin-like protein"/>
    <property type="match status" value="1"/>
</dbReference>
<protein>
    <recommendedName>
        <fullName evidence="5">Thaumatin-like protein</fullName>
    </recommendedName>
</protein>
<proteinExistence type="predicted"/>
<dbReference type="PANTHER" id="PTHR31013:SF2">
    <property type="entry name" value="THAUMATIN-LIKE PROTEIN"/>
    <property type="match status" value="1"/>
</dbReference>
<dbReference type="PIRSF" id="PIRSF002703">
    <property type="entry name" value="Thaumatin"/>
    <property type="match status" value="1"/>
</dbReference>
<feature type="disulfide bond" evidence="1">
    <location>
        <begin position="147"/>
        <end position="162"/>
    </location>
</feature>
<evidence type="ECO:0008006" key="5">
    <source>
        <dbReference type="Google" id="ProtNLM"/>
    </source>
</evidence>
<dbReference type="STRING" id="4829.A0A163K936"/>
<dbReference type="InParanoid" id="A0A163K936"/>
<evidence type="ECO:0000256" key="1">
    <source>
        <dbReference type="PIRSR" id="PIRSR002703-1"/>
    </source>
</evidence>
<reference evidence="3" key="1">
    <citation type="submission" date="2016-04" db="EMBL/GenBank/DDBJ databases">
        <authorList>
            <person name="Evans L.H."/>
            <person name="Alamgir A."/>
            <person name="Owens N."/>
            <person name="Weber N.D."/>
            <person name="Virtaneva K."/>
            <person name="Barbian K."/>
            <person name="Babar A."/>
            <person name="Rosenke K."/>
        </authorList>
    </citation>
    <scope>NUCLEOTIDE SEQUENCE [LARGE SCALE GENOMIC DNA]</scope>
    <source>
        <strain evidence="3">CBS 101.48</strain>
    </source>
</reference>